<keyword evidence="1" id="KW-0812">Transmembrane</keyword>
<proteinExistence type="evidence at transcript level"/>
<name>O14398_SCHPM</name>
<organism evidence="2">
    <name type="scientific">Schizosaccharomyces pombe</name>
    <name type="common">Fission yeast</name>
    <dbReference type="NCBI Taxonomy" id="4896"/>
    <lineage>
        <taxon>Eukaryota</taxon>
        <taxon>Fungi</taxon>
        <taxon>Dikarya</taxon>
        <taxon>Ascomycota</taxon>
        <taxon>Taphrinomycotina</taxon>
        <taxon>Schizosaccharomycetes</taxon>
        <taxon>Schizosaccharomycetales</taxon>
        <taxon>Schizosaccharomycetaceae</taxon>
        <taxon>Schizosaccharomyces</taxon>
    </lineage>
</organism>
<dbReference type="VEuPathDB" id="FungiDB:SPAC1527.02"/>
<feature type="transmembrane region" description="Helical" evidence="1">
    <location>
        <begin position="131"/>
        <end position="151"/>
    </location>
</feature>
<feature type="non-terminal residue" evidence="2">
    <location>
        <position position="1"/>
    </location>
</feature>
<reference evidence="2" key="1">
    <citation type="submission" date="1997-04" db="EMBL/GenBank/DDBJ databases">
        <authorList>
            <person name="Jang Y.-J."/>
            <person name="Yoo H.-S."/>
        </authorList>
    </citation>
    <scope>NUCLEOTIDE SEQUENCE</scope>
    <source>
        <strain evidence="2">972h-</strain>
    </source>
</reference>
<evidence type="ECO:0000313" key="2">
    <source>
        <dbReference type="EMBL" id="AAB63891.1"/>
    </source>
</evidence>
<protein>
    <submittedName>
        <fullName evidence="2">Uncharacterized protein</fullName>
    </submittedName>
</protein>
<dbReference type="EMBL" id="U97399">
    <property type="protein sequence ID" value="AAB63891.1"/>
    <property type="molecule type" value="mRNA"/>
</dbReference>
<keyword evidence="1" id="KW-0472">Membrane</keyword>
<accession>O14398</accession>
<sequence length="171" mass="19607">VNQSYIIFRKMEGSFQSRLQSIIQRTGETTAESTNSWYNRLEPQCHGQMTIQKSLQMHQVEILIFKAQNLVYLDGKGICCLAYPSRKLACYRLLVLCFCFSTEASKVRLLWTMGRFVGSSGLHCQVRVSIGFWSLTYIIICCVFDCVLPIWNKNVSLGTRMASRSLSNWLP</sequence>
<evidence type="ECO:0000256" key="1">
    <source>
        <dbReference type="SAM" id="Phobius"/>
    </source>
</evidence>
<keyword evidence="1" id="KW-1133">Transmembrane helix</keyword>
<dbReference type="AlphaFoldDB" id="O14398"/>